<dbReference type="SUPFAM" id="SSF50129">
    <property type="entry name" value="GroES-like"/>
    <property type="match status" value="1"/>
</dbReference>
<accession>A0A0C3JRB3</accession>
<name>A0A0C3JRB3_PISTI</name>
<dbReference type="InterPro" id="IPR011032">
    <property type="entry name" value="GroES-like_sf"/>
</dbReference>
<dbReference type="STRING" id="870435.A0A0C3JRB3"/>
<dbReference type="Gene3D" id="3.90.180.10">
    <property type="entry name" value="Medium-chain alcohol dehydrogenases, catalytic domain"/>
    <property type="match status" value="1"/>
</dbReference>
<dbReference type="AlphaFoldDB" id="A0A0C3JRB3"/>
<dbReference type="HOGENOM" id="CLU_2264825_0_0_1"/>
<evidence type="ECO:0000259" key="1">
    <source>
        <dbReference type="Pfam" id="PF08240"/>
    </source>
</evidence>
<evidence type="ECO:0000313" key="2">
    <source>
        <dbReference type="EMBL" id="KIO00022.1"/>
    </source>
</evidence>
<dbReference type="InParanoid" id="A0A0C3JRB3"/>
<reference evidence="2 3" key="1">
    <citation type="submission" date="2014-04" db="EMBL/GenBank/DDBJ databases">
        <authorList>
            <consortium name="DOE Joint Genome Institute"/>
            <person name="Kuo A."/>
            <person name="Kohler A."/>
            <person name="Costa M.D."/>
            <person name="Nagy L.G."/>
            <person name="Floudas D."/>
            <person name="Copeland A."/>
            <person name="Barry K.W."/>
            <person name="Cichocki N."/>
            <person name="Veneault-Fourrey C."/>
            <person name="LaButti K."/>
            <person name="Lindquist E.A."/>
            <person name="Lipzen A."/>
            <person name="Lundell T."/>
            <person name="Morin E."/>
            <person name="Murat C."/>
            <person name="Sun H."/>
            <person name="Tunlid A."/>
            <person name="Henrissat B."/>
            <person name="Grigoriev I.V."/>
            <person name="Hibbett D.S."/>
            <person name="Martin F."/>
            <person name="Nordberg H.P."/>
            <person name="Cantor M.N."/>
            <person name="Hua S.X."/>
        </authorList>
    </citation>
    <scope>NUCLEOTIDE SEQUENCE [LARGE SCALE GENOMIC DNA]</scope>
    <source>
        <strain evidence="2 3">Marx 270</strain>
    </source>
</reference>
<dbReference type="Proteomes" id="UP000054217">
    <property type="component" value="Unassembled WGS sequence"/>
</dbReference>
<dbReference type="EMBL" id="KN831999">
    <property type="protein sequence ID" value="KIO00022.1"/>
    <property type="molecule type" value="Genomic_DNA"/>
</dbReference>
<gene>
    <name evidence="2" type="ORF">M404DRAFT_1004165</name>
</gene>
<dbReference type="Pfam" id="PF08240">
    <property type="entry name" value="ADH_N"/>
    <property type="match status" value="1"/>
</dbReference>
<dbReference type="OrthoDB" id="9930022at2759"/>
<reference evidence="3" key="2">
    <citation type="submission" date="2015-01" db="EMBL/GenBank/DDBJ databases">
        <title>Evolutionary Origins and Diversification of the Mycorrhizal Mutualists.</title>
        <authorList>
            <consortium name="DOE Joint Genome Institute"/>
            <consortium name="Mycorrhizal Genomics Consortium"/>
            <person name="Kohler A."/>
            <person name="Kuo A."/>
            <person name="Nagy L.G."/>
            <person name="Floudas D."/>
            <person name="Copeland A."/>
            <person name="Barry K.W."/>
            <person name="Cichocki N."/>
            <person name="Veneault-Fourrey C."/>
            <person name="LaButti K."/>
            <person name="Lindquist E.A."/>
            <person name="Lipzen A."/>
            <person name="Lundell T."/>
            <person name="Morin E."/>
            <person name="Murat C."/>
            <person name="Riley R."/>
            <person name="Ohm R."/>
            <person name="Sun H."/>
            <person name="Tunlid A."/>
            <person name="Henrissat B."/>
            <person name="Grigoriev I.V."/>
            <person name="Hibbett D.S."/>
            <person name="Martin F."/>
        </authorList>
    </citation>
    <scope>NUCLEOTIDE SEQUENCE [LARGE SCALE GENOMIC DNA]</scope>
    <source>
        <strain evidence="3">Marx 270</strain>
    </source>
</reference>
<organism evidence="2 3">
    <name type="scientific">Pisolithus tinctorius Marx 270</name>
    <dbReference type="NCBI Taxonomy" id="870435"/>
    <lineage>
        <taxon>Eukaryota</taxon>
        <taxon>Fungi</taxon>
        <taxon>Dikarya</taxon>
        <taxon>Basidiomycota</taxon>
        <taxon>Agaricomycotina</taxon>
        <taxon>Agaricomycetes</taxon>
        <taxon>Agaricomycetidae</taxon>
        <taxon>Boletales</taxon>
        <taxon>Sclerodermatineae</taxon>
        <taxon>Pisolithaceae</taxon>
        <taxon>Pisolithus</taxon>
    </lineage>
</organism>
<evidence type="ECO:0000313" key="3">
    <source>
        <dbReference type="Proteomes" id="UP000054217"/>
    </source>
</evidence>
<feature type="domain" description="Alcohol dehydrogenase-like N-terminal" evidence="1">
    <location>
        <begin position="20"/>
        <end position="70"/>
    </location>
</feature>
<proteinExistence type="predicted"/>
<protein>
    <recommendedName>
        <fullName evidence="1">Alcohol dehydrogenase-like N-terminal domain-containing protein</fullName>
    </recommendedName>
</protein>
<sequence>MSHATELLVAYCRDQLMDHHRRYGGVANDLVLCSGREGEVVAVGVDVKRWKVGDCVCSNFVLEHVCGDLTQEIKASALGGDTDCPWGNTSMFLLMCPQAMRRR</sequence>
<keyword evidence="3" id="KW-1185">Reference proteome</keyword>
<dbReference type="InterPro" id="IPR013154">
    <property type="entry name" value="ADH-like_N"/>
</dbReference>